<dbReference type="VEuPathDB" id="GiardiaDB:QR46_4789"/>
<dbReference type="PANTHER" id="PTHR23275">
    <property type="entry name" value="CABRIOLET.-RELATED"/>
    <property type="match status" value="1"/>
</dbReference>
<dbReference type="Proteomes" id="UP000018320">
    <property type="component" value="Unassembled WGS sequence"/>
</dbReference>
<evidence type="ECO:0000256" key="1">
    <source>
        <dbReference type="SAM" id="SignalP"/>
    </source>
</evidence>
<dbReference type="InterPro" id="IPR009030">
    <property type="entry name" value="Growth_fac_rcpt_cys_sf"/>
</dbReference>
<dbReference type="InterPro" id="IPR006212">
    <property type="entry name" value="Furin_repeat"/>
</dbReference>
<gene>
    <name evidence="2" type="ORF">DHA2_153222</name>
</gene>
<dbReference type="Gene3D" id="2.10.220.10">
    <property type="entry name" value="Hormone Receptor, Insulin-like Growth Factor Receptor 1, Chain A, domain 2"/>
    <property type="match status" value="2"/>
</dbReference>
<name>V6TF73_GIAIN</name>
<sequence>MFNKVLLTSFVLQLVWTTQSAAEECTENANGAGNCLTNMCNVQIGDKKYCSKCADAGDAPIDGKCVAKGENTGCDAGTCTSCKAGYFLHRGGCYQIGGEIGLLICDDTEASPTQGECKKCHDGYFKNPAAVANNKPPCIACNDTTGDGTNKGKLGCATCDPPTTEPNTATCKACLNGYYNSAADSVTCAECDEACATCSGAGNTKCTSCKEPTKYLKITDSSTGASQCVDEATCKNGGTNFPAIEANTQKKICPLCNDVTNGGIEDCTTCAFAQVSDQPVLTCSVCTPNTKKPNQAGTKCFTCPNTGATESCANCNADNICEKCSGGKVLTPTNLCLDDCSGLPGYYKDASTSKCVRCHESCKECTGNAEQCTACPVGKMLKYGNEGSANYGTCENQCVVVEGTASGTCGACGAQIGGTAYCSKCNVAAEVSINGVCKTNNVRSAPCADPDKAGGCNRCAEGYFLFERGCYKTDK</sequence>
<dbReference type="SMART" id="SM00261">
    <property type="entry name" value="FU"/>
    <property type="match status" value="3"/>
</dbReference>
<protein>
    <submittedName>
        <fullName evidence="2">Variant-specific surface protein</fullName>
    </submittedName>
</protein>
<evidence type="ECO:0000313" key="2">
    <source>
        <dbReference type="EMBL" id="ESU35555.1"/>
    </source>
</evidence>
<reference evidence="2 3" key="2">
    <citation type="journal article" date="2013" name="Genome Biol. Evol.">
        <title>Genome sequencing of Giardia lamblia genotypes A2 and B isolates (DH and GS) and comparative analysis with the genomes of genotypes A1 and E (WB and Pig).</title>
        <authorList>
            <person name="Adam R.D."/>
            <person name="Dahlstrom E.W."/>
            <person name="Martens C.A."/>
            <person name="Bruno D.P."/>
            <person name="Barbian K.D."/>
            <person name="Ricklefs S.M."/>
            <person name="Hernandez M.M."/>
            <person name="Narla N.P."/>
            <person name="Patel R.B."/>
            <person name="Porcella S.F."/>
            <person name="Nash T.E."/>
        </authorList>
    </citation>
    <scope>NUCLEOTIDE SEQUENCE [LARGE SCALE GENOMIC DNA]</scope>
    <source>
        <strain evidence="2 3">DH</strain>
    </source>
</reference>
<dbReference type="SUPFAM" id="SSF57184">
    <property type="entry name" value="Growth factor receptor domain"/>
    <property type="match status" value="2"/>
</dbReference>
<feature type="chain" id="PRO_5004753242" evidence="1">
    <location>
        <begin position="23"/>
        <end position="475"/>
    </location>
</feature>
<dbReference type="Pfam" id="PF03302">
    <property type="entry name" value="VSP"/>
    <property type="match status" value="2"/>
</dbReference>
<dbReference type="InterPro" id="IPR052798">
    <property type="entry name" value="Giardia_VSA"/>
</dbReference>
<keyword evidence="1" id="KW-0732">Signal</keyword>
<dbReference type="AlphaFoldDB" id="V6TF73"/>
<comment type="caution">
    <text evidence="2">The sequence shown here is derived from an EMBL/GenBank/DDBJ whole genome shotgun (WGS) entry which is preliminary data.</text>
</comment>
<dbReference type="PANTHER" id="PTHR23275:SF100">
    <property type="entry name" value="EGF-LIKE DOMAIN-CONTAINING PROTEIN"/>
    <property type="match status" value="1"/>
</dbReference>
<organism evidence="2 3">
    <name type="scientific">Giardia intestinalis</name>
    <name type="common">Giardia lamblia</name>
    <dbReference type="NCBI Taxonomy" id="5741"/>
    <lineage>
        <taxon>Eukaryota</taxon>
        <taxon>Metamonada</taxon>
        <taxon>Diplomonadida</taxon>
        <taxon>Hexamitidae</taxon>
        <taxon>Giardiinae</taxon>
        <taxon>Giardia</taxon>
    </lineage>
</organism>
<evidence type="ECO:0000313" key="3">
    <source>
        <dbReference type="Proteomes" id="UP000018320"/>
    </source>
</evidence>
<accession>V6TF73</accession>
<dbReference type="VEuPathDB" id="GiardiaDB:DHA2_153222"/>
<feature type="signal peptide" evidence="1">
    <location>
        <begin position="1"/>
        <end position="22"/>
    </location>
</feature>
<dbReference type="EMBL" id="AHGT01000077">
    <property type="protein sequence ID" value="ESU35555.1"/>
    <property type="molecule type" value="Genomic_DNA"/>
</dbReference>
<dbReference type="InterPro" id="IPR005127">
    <property type="entry name" value="Giardia_VSP"/>
</dbReference>
<reference evidence="3" key="1">
    <citation type="submission" date="2012-02" db="EMBL/GenBank/DDBJ databases">
        <title>Genome sequencing of Giardia lamblia Genotypes A2 and B isolates (DH and GS) and comparative analysis with the genomes of Genotypes A1 and E (WB and Pig).</title>
        <authorList>
            <person name="Adam R."/>
            <person name="Dahlstrom E."/>
            <person name="Martens C."/>
            <person name="Bruno D."/>
            <person name="Barbian K."/>
            <person name="Porcella S.F."/>
            <person name="Nash T."/>
        </authorList>
    </citation>
    <scope>NUCLEOTIDE SEQUENCE</scope>
    <source>
        <strain evidence="3">DH</strain>
    </source>
</reference>
<proteinExistence type="predicted"/>